<dbReference type="CDD" id="cd08422">
    <property type="entry name" value="PBP2_CrgA_like"/>
    <property type="match status" value="1"/>
</dbReference>
<dbReference type="PROSITE" id="PS50931">
    <property type="entry name" value="HTH_LYSR"/>
    <property type="match status" value="1"/>
</dbReference>
<dbReference type="KEGG" id="asim:FE240_02965"/>
<dbReference type="Gene3D" id="1.10.10.10">
    <property type="entry name" value="Winged helix-like DNA-binding domain superfamily/Winged helix DNA-binding domain"/>
    <property type="match status" value="1"/>
</dbReference>
<dbReference type="PANTHER" id="PTHR30537:SF35">
    <property type="entry name" value="TRANSCRIPTIONAL REGULATORY PROTEIN"/>
    <property type="match status" value="1"/>
</dbReference>
<dbReference type="InterPro" id="IPR036388">
    <property type="entry name" value="WH-like_DNA-bd_sf"/>
</dbReference>
<dbReference type="SUPFAM" id="SSF46785">
    <property type="entry name" value="Winged helix' DNA-binding domain"/>
    <property type="match status" value="1"/>
</dbReference>
<dbReference type="Pfam" id="PF03466">
    <property type="entry name" value="LysR_substrate"/>
    <property type="match status" value="1"/>
</dbReference>
<keyword evidence="4" id="KW-0804">Transcription</keyword>
<evidence type="ECO:0000256" key="2">
    <source>
        <dbReference type="ARBA" id="ARBA00023015"/>
    </source>
</evidence>
<dbReference type="SUPFAM" id="SSF53850">
    <property type="entry name" value="Periplasmic binding protein-like II"/>
    <property type="match status" value="1"/>
</dbReference>
<evidence type="ECO:0000313" key="7">
    <source>
        <dbReference type="Proteomes" id="UP000594034"/>
    </source>
</evidence>
<evidence type="ECO:0000256" key="1">
    <source>
        <dbReference type="ARBA" id="ARBA00009437"/>
    </source>
</evidence>
<evidence type="ECO:0000256" key="3">
    <source>
        <dbReference type="ARBA" id="ARBA00023125"/>
    </source>
</evidence>
<evidence type="ECO:0000259" key="5">
    <source>
        <dbReference type="PROSITE" id="PS50931"/>
    </source>
</evidence>
<dbReference type="EMBL" id="CP040449">
    <property type="protein sequence ID" value="QFI53756.1"/>
    <property type="molecule type" value="Genomic_DNA"/>
</dbReference>
<dbReference type="Proteomes" id="UP000594034">
    <property type="component" value="Chromosome"/>
</dbReference>
<keyword evidence="3" id="KW-0238">DNA-binding</keyword>
<dbReference type="InterPro" id="IPR005119">
    <property type="entry name" value="LysR_subst-bd"/>
</dbReference>
<evidence type="ECO:0000256" key="4">
    <source>
        <dbReference type="ARBA" id="ARBA00023163"/>
    </source>
</evidence>
<feature type="domain" description="HTH lysR-type" evidence="5">
    <location>
        <begin position="1"/>
        <end position="59"/>
    </location>
</feature>
<dbReference type="InterPro" id="IPR036390">
    <property type="entry name" value="WH_DNA-bd_sf"/>
</dbReference>
<protein>
    <submittedName>
        <fullName evidence="6">LysR family transcriptional regulator</fullName>
    </submittedName>
</protein>
<dbReference type="RefSeq" id="WP_193003317.1">
    <property type="nucleotide sequence ID" value="NZ_CP040449.1"/>
</dbReference>
<dbReference type="Gene3D" id="3.40.190.290">
    <property type="match status" value="1"/>
</dbReference>
<gene>
    <name evidence="6" type="ORF">FE240_02965</name>
</gene>
<dbReference type="FunFam" id="3.40.190.290:FF:000001">
    <property type="entry name" value="Transcriptional regulator, LysR family"/>
    <property type="match status" value="1"/>
</dbReference>
<dbReference type="PANTHER" id="PTHR30537">
    <property type="entry name" value="HTH-TYPE TRANSCRIPTIONAL REGULATOR"/>
    <property type="match status" value="1"/>
</dbReference>
<dbReference type="GO" id="GO:0043565">
    <property type="term" value="F:sequence-specific DNA binding"/>
    <property type="evidence" value="ECO:0007669"/>
    <property type="project" value="TreeGrafter"/>
</dbReference>
<reference evidence="6 7" key="1">
    <citation type="submission" date="2019-05" db="EMBL/GenBank/DDBJ databases">
        <title>OXA-830, a novel chromosomally encoded expanded-spectrum class D beta-lactamase in Aeromonas simiae.</title>
        <authorList>
            <person name="Zhou W."/>
            <person name="Chen Q."/>
        </authorList>
    </citation>
    <scope>NUCLEOTIDE SEQUENCE [LARGE SCALE GENOMIC DNA]</scope>
    <source>
        <strain evidence="6 7">A6</strain>
    </source>
</reference>
<sequence>MDRLTALQVFVTVVEQGSLSAAAERLDMSRAMVSRYLGELEGWMGARLLHRTTRRLSLTGPGEETLVRARSMLALGEEMERLAAHAGDAPKGQLRVTCSYSLADAFLMQAAQEYLSRWPGTAIDILQLDRTVNLVEERIDLALRITNDLDPNLVARRLGCCRSVVCASPAYLKAHGTPQRVQDLALHNCLTYSYFGKSLWQFEGADGPESVPVSGNLSANTSNLLLKSTLLGSGVSMQPLYSVADHLERGELLPLLTKLEPRRLGVYGIYTTRKQMSPLLRSFIDFLVERMAQDPLWQEPSQRSASWAPSSPGAQ</sequence>
<dbReference type="InterPro" id="IPR000847">
    <property type="entry name" value="LysR_HTH_N"/>
</dbReference>
<keyword evidence="7" id="KW-1185">Reference proteome</keyword>
<accession>A0A5J6WRL5</accession>
<dbReference type="AlphaFoldDB" id="A0A5J6WRL5"/>
<organism evidence="6 7">
    <name type="scientific">Aeromonas simiae</name>
    <dbReference type="NCBI Taxonomy" id="218936"/>
    <lineage>
        <taxon>Bacteria</taxon>
        <taxon>Pseudomonadati</taxon>
        <taxon>Pseudomonadota</taxon>
        <taxon>Gammaproteobacteria</taxon>
        <taxon>Aeromonadales</taxon>
        <taxon>Aeromonadaceae</taxon>
        <taxon>Aeromonas</taxon>
    </lineage>
</organism>
<dbReference type="FunFam" id="1.10.10.10:FF:000001">
    <property type="entry name" value="LysR family transcriptional regulator"/>
    <property type="match status" value="1"/>
</dbReference>
<dbReference type="GO" id="GO:0003700">
    <property type="term" value="F:DNA-binding transcription factor activity"/>
    <property type="evidence" value="ECO:0007669"/>
    <property type="project" value="InterPro"/>
</dbReference>
<dbReference type="InterPro" id="IPR058163">
    <property type="entry name" value="LysR-type_TF_proteobact-type"/>
</dbReference>
<dbReference type="GO" id="GO:0006351">
    <property type="term" value="P:DNA-templated transcription"/>
    <property type="evidence" value="ECO:0007669"/>
    <property type="project" value="TreeGrafter"/>
</dbReference>
<comment type="similarity">
    <text evidence="1">Belongs to the LysR transcriptional regulatory family.</text>
</comment>
<evidence type="ECO:0000313" key="6">
    <source>
        <dbReference type="EMBL" id="QFI53756.1"/>
    </source>
</evidence>
<dbReference type="Pfam" id="PF00126">
    <property type="entry name" value="HTH_1"/>
    <property type="match status" value="1"/>
</dbReference>
<keyword evidence="2" id="KW-0805">Transcription regulation</keyword>
<name>A0A5J6WRL5_9GAMM</name>
<proteinExistence type="inferred from homology"/>